<evidence type="ECO:0008006" key="3">
    <source>
        <dbReference type="Google" id="ProtNLM"/>
    </source>
</evidence>
<comment type="caution">
    <text evidence="1">The sequence shown here is derived from an EMBL/GenBank/DDBJ whole genome shotgun (WGS) entry which is preliminary data.</text>
</comment>
<dbReference type="EMBL" id="JBHSCL010000004">
    <property type="protein sequence ID" value="MFC4220016.1"/>
    <property type="molecule type" value="Genomic_DNA"/>
</dbReference>
<accession>A0ABV8PL98</accession>
<gene>
    <name evidence="1" type="ORF">ACFOWS_07720</name>
</gene>
<dbReference type="Proteomes" id="UP001595841">
    <property type="component" value="Unassembled WGS sequence"/>
</dbReference>
<organism evidence="1 2">
    <name type="scientific">Flagellimonas marina</name>
    <dbReference type="NCBI Taxonomy" id="1775168"/>
    <lineage>
        <taxon>Bacteria</taxon>
        <taxon>Pseudomonadati</taxon>
        <taxon>Bacteroidota</taxon>
        <taxon>Flavobacteriia</taxon>
        <taxon>Flavobacteriales</taxon>
        <taxon>Flavobacteriaceae</taxon>
        <taxon>Flagellimonas</taxon>
    </lineage>
</organism>
<dbReference type="RefSeq" id="WP_379763351.1">
    <property type="nucleotide sequence ID" value="NZ_JBHSCL010000004.1"/>
</dbReference>
<protein>
    <recommendedName>
        <fullName evidence="3">Lipoprotein</fullName>
    </recommendedName>
</protein>
<keyword evidence="2" id="KW-1185">Reference proteome</keyword>
<proteinExistence type="predicted"/>
<evidence type="ECO:0000313" key="2">
    <source>
        <dbReference type="Proteomes" id="UP001595841"/>
    </source>
</evidence>
<name>A0ABV8PL98_9FLAO</name>
<evidence type="ECO:0000313" key="1">
    <source>
        <dbReference type="EMBL" id="MFC4220016.1"/>
    </source>
</evidence>
<sequence length="157" mass="18237">MSKKVTFSIMILAILCNCKEKREEVDKIEVQQKSNITENCLSKNEKEKMLEKILKTYDFQLFLDPEVDGRLPVRLQKNDFVTEDLELESNGFPVVFEDSLDLPYGNIHRLRIIDRDCENQKFGYSIFYPIEGAIMTGTVSKSDTTWLITDSNWGIKD</sequence>
<reference evidence="2" key="1">
    <citation type="journal article" date="2019" name="Int. J. Syst. Evol. Microbiol.">
        <title>The Global Catalogue of Microorganisms (GCM) 10K type strain sequencing project: providing services to taxonomists for standard genome sequencing and annotation.</title>
        <authorList>
            <consortium name="The Broad Institute Genomics Platform"/>
            <consortium name="The Broad Institute Genome Sequencing Center for Infectious Disease"/>
            <person name="Wu L."/>
            <person name="Ma J."/>
        </authorList>
    </citation>
    <scope>NUCLEOTIDE SEQUENCE [LARGE SCALE GENOMIC DNA]</scope>
    <source>
        <strain evidence="2">CGMCC 1.15774</strain>
    </source>
</reference>